<dbReference type="PANTHER" id="PTHR42832">
    <property type="entry name" value="AMINO ACID AMINOTRANSFERASE"/>
    <property type="match status" value="1"/>
</dbReference>
<dbReference type="EMBL" id="JACHID010000011">
    <property type="protein sequence ID" value="MBB5022474.1"/>
    <property type="molecule type" value="Genomic_DNA"/>
</dbReference>
<dbReference type="PANTHER" id="PTHR42832:SF3">
    <property type="entry name" value="L-GLUTAMINE--4-(METHYLSULFANYL)-2-OXOBUTANOATE AMINOTRANSFERASE"/>
    <property type="match status" value="1"/>
</dbReference>
<sequence length="379" mass="42338">MNQRIQALKPYPMEALTARKAELHKLGKPVYDFGTGDPTVPTEPFIIDALRNSVPTISQYPTVAGDQQFRETCASYVKRRFGVTLDPESQILPTAGSKEAVFHFPLVFLDTDSNKTNVIYPTPGYPVYERGTLFANGTPCPVVLREDNGFVMNLDGVETQTLEKTAILWLNSPHNPTGSVMSRSQLQHMVTIARQYGIIICSDECYGDIYFQQAPTSILQCTTEGALAFFSLSKRSGMTGYRSGFIAGDATLIARYRVNRATMGVASPVFIQAAATAAWNDDEHVERRRKIFRERRDLIQDFLRRKGLAHAGGDGTFFLWVKVPAGYTDFTYTEKLLEHGIVVSPGSFFGQGSERYIRLALVPDLTRCHDALEVWNQIQ</sequence>
<comment type="cofactor">
    <cofactor evidence="1">
        <name>pyridoxal 5'-phosphate</name>
        <dbReference type="ChEBI" id="CHEBI:597326"/>
    </cofactor>
</comment>
<dbReference type="InterPro" id="IPR015421">
    <property type="entry name" value="PyrdxlP-dep_Trfase_major"/>
</dbReference>
<dbReference type="Pfam" id="PF00155">
    <property type="entry name" value="Aminotran_1_2"/>
    <property type="match status" value="1"/>
</dbReference>
<dbReference type="Gene3D" id="3.40.640.10">
    <property type="entry name" value="Type I PLP-dependent aspartate aminotransferase-like (Major domain)"/>
    <property type="match status" value="1"/>
</dbReference>
<feature type="domain" description="Aminotransferase class I/classII large" evidence="4">
    <location>
        <begin position="30"/>
        <end position="365"/>
    </location>
</feature>
<dbReference type="RefSeq" id="WP_183733044.1">
    <property type="nucleotide sequence ID" value="NZ_JACHID010000011.1"/>
</dbReference>
<dbReference type="GO" id="GO:0008483">
    <property type="term" value="F:transaminase activity"/>
    <property type="evidence" value="ECO:0007669"/>
    <property type="project" value="UniProtKB-KW"/>
</dbReference>
<evidence type="ECO:0000256" key="3">
    <source>
        <dbReference type="ARBA" id="ARBA00022679"/>
    </source>
</evidence>
<evidence type="ECO:0000313" key="6">
    <source>
        <dbReference type="Proteomes" id="UP000528322"/>
    </source>
</evidence>
<dbReference type="InterPro" id="IPR050881">
    <property type="entry name" value="LL-DAP_aminotransferase"/>
</dbReference>
<dbReference type="Gene3D" id="3.90.1150.10">
    <property type="entry name" value="Aspartate Aminotransferase, domain 1"/>
    <property type="match status" value="1"/>
</dbReference>
<proteinExistence type="predicted"/>
<evidence type="ECO:0000256" key="2">
    <source>
        <dbReference type="ARBA" id="ARBA00022576"/>
    </source>
</evidence>
<reference evidence="5 6" key="1">
    <citation type="submission" date="2020-08" db="EMBL/GenBank/DDBJ databases">
        <title>Genomic Encyclopedia of Type Strains, Phase IV (KMG-IV): sequencing the most valuable type-strain genomes for metagenomic binning, comparative biology and taxonomic classification.</title>
        <authorList>
            <person name="Goeker M."/>
        </authorList>
    </citation>
    <scope>NUCLEOTIDE SEQUENCE [LARGE SCALE GENOMIC DNA]</scope>
    <source>
        <strain evidence="5 6">DSM 22071</strain>
    </source>
</reference>
<dbReference type="InterPro" id="IPR004839">
    <property type="entry name" value="Aminotransferase_I/II_large"/>
</dbReference>
<evidence type="ECO:0000313" key="5">
    <source>
        <dbReference type="EMBL" id="MBB5022474.1"/>
    </source>
</evidence>
<comment type="caution">
    <text evidence="5">The sequence shown here is derived from an EMBL/GenBank/DDBJ whole genome shotgun (WGS) entry which is preliminary data.</text>
</comment>
<dbReference type="GO" id="GO:0030170">
    <property type="term" value="F:pyridoxal phosphate binding"/>
    <property type="evidence" value="ECO:0007669"/>
    <property type="project" value="InterPro"/>
</dbReference>
<dbReference type="SUPFAM" id="SSF53383">
    <property type="entry name" value="PLP-dependent transferases"/>
    <property type="match status" value="1"/>
</dbReference>
<name>A0A7W7Y5K9_9BACT</name>
<keyword evidence="2" id="KW-0032">Aminotransferase</keyword>
<dbReference type="CDD" id="cd00609">
    <property type="entry name" value="AAT_like"/>
    <property type="match status" value="1"/>
</dbReference>
<evidence type="ECO:0000256" key="1">
    <source>
        <dbReference type="ARBA" id="ARBA00001933"/>
    </source>
</evidence>
<keyword evidence="3" id="KW-0808">Transferase</keyword>
<keyword evidence="6" id="KW-1185">Reference proteome</keyword>
<dbReference type="AlphaFoldDB" id="A0A7W7Y5K9"/>
<organism evidence="5 6">
    <name type="scientific">Desulfurispira natronophila</name>
    <dbReference type="NCBI Taxonomy" id="682562"/>
    <lineage>
        <taxon>Bacteria</taxon>
        <taxon>Pseudomonadati</taxon>
        <taxon>Chrysiogenota</taxon>
        <taxon>Chrysiogenia</taxon>
        <taxon>Chrysiogenales</taxon>
        <taxon>Chrysiogenaceae</taxon>
        <taxon>Desulfurispira</taxon>
    </lineage>
</organism>
<dbReference type="InterPro" id="IPR019877">
    <property type="entry name" value="DapC"/>
</dbReference>
<dbReference type="InterPro" id="IPR015424">
    <property type="entry name" value="PyrdxlP-dep_Trfase"/>
</dbReference>
<evidence type="ECO:0000259" key="4">
    <source>
        <dbReference type="Pfam" id="PF00155"/>
    </source>
</evidence>
<dbReference type="InterPro" id="IPR015422">
    <property type="entry name" value="PyrdxlP-dep_Trfase_small"/>
</dbReference>
<dbReference type="NCBIfam" id="TIGR03537">
    <property type="entry name" value="DapC"/>
    <property type="match status" value="1"/>
</dbReference>
<gene>
    <name evidence="5" type="ORF">HNR37_001811</name>
</gene>
<accession>A0A7W7Y5K9</accession>
<dbReference type="Proteomes" id="UP000528322">
    <property type="component" value="Unassembled WGS sequence"/>
</dbReference>
<protein>
    <submittedName>
        <fullName evidence="5">Succinyldiaminopimelate transaminase</fullName>
    </submittedName>
</protein>